<keyword evidence="4" id="KW-1185">Reference proteome</keyword>
<evidence type="ECO:0000313" key="4">
    <source>
        <dbReference type="Proteomes" id="UP000799436"/>
    </source>
</evidence>
<accession>A0A6G1LCW3</accession>
<dbReference type="AlphaFoldDB" id="A0A6G1LCW3"/>
<dbReference type="OrthoDB" id="360540at2759"/>
<proteinExistence type="inferred from homology"/>
<evidence type="ECO:0000256" key="2">
    <source>
        <dbReference type="SAM" id="MobiDB-lite"/>
    </source>
</evidence>
<feature type="non-terminal residue" evidence="3">
    <location>
        <position position="419"/>
    </location>
</feature>
<feature type="region of interest" description="Disordered" evidence="2">
    <location>
        <begin position="324"/>
        <end position="351"/>
    </location>
</feature>
<sequence>DDHGPIEPATSLPFPPVTKAHIMNCAYHHWWPKYRTITPKSRMLPLSPPFLDYLRADGIILPDDDQPPQADWDSDSGVFSASDNPDAEDTDDDEEATDVVEGWQNIHGAIKRTIDELGGRVVPKLNWSAPKDATWMNANTMDCRSPNDVYLLLKSSDFITHDLEHAFDDAEDTPDVSIQQSEIPYYLVLRKTVPNFNPSVEFRCFVRNNKILGICQRDLNHFDFLSKMEGRLQSLIQEFFDVRLRDTFEDDNFVFDVYVPSPYTRVWLVDINPWAPRTDAILFSWLELLTMPEPPEREVEKQEDLSASAAEEFVRLRIGRPSEVEHMNAEAPVEESKDEDADAADESEDSDVEDIWLPELRLVKKTDPEAYSFATPQYSAQKMPKDVVEAGASGEGLREFAKEWQDILARRQEEDRRVE</sequence>
<feature type="region of interest" description="Disordered" evidence="2">
    <location>
        <begin position="62"/>
        <end position="93"/>
    </location>
</feature>
<dbReference type="EMBL" id="ML995823">
    <property type="protein sequence ID" value="KAF2770781.1"/>
    <property type="molecule type" value="Genomic_DNA"/>
</dbReference>
<dbReference type="GO" id="GO:0005737">
    <property type="term" value="C:cytoplasm"/>
    <property type="evidence" value="ECO:0007669"/>
    <property type="project" value="TreeGrafter"/>
</dbReference>
<name>A0A6G1LCW3_9PEZI</name>
<comment type="similarity">
    <text evidence="1">Belongs to the CDC123 family.</text>
</comment>
<evidence type="ECO:0000313" key="3">
    <source>
        <dbReference type="EMBL" id="KAF2770781.1"/>
    </source>
</evidence>
<feature type="compositionally biased region" description="Acidic residues" evidence="2">
    <location>
        <begin position="332"/>
        <end position="351"/>
    </location>
</feature>
<reference evidence="3" key="1">
    <citation type="journal article" date="2020" name="Stud. Mycol.">
        <title>101 Dothideomycetes genomes: a test case for predicting lifestyles and emergence of pathogens.</title>
        <authorList>
            <person name="Haridas S."/>
            <person name="Albert R."/>
            <person name="Binder M."/>
            <person name="Bloem J."/>
            <person name="Labutti K."/>
            <person name="Salamov A."/>
            <person name="Andreopoulos B."/>
            <person name="Baker S."/>
            <person name="Barry K."/>
            <person name="Bills G."/>
            <person name="Bluhm B."/>
            <person name="Cannon C."/>
            <person name="Castanera R."/>
            <person name="Culley D."/>
            <person name="Daum C."/>
            <person name="Ezra D."/>
            <person name="Gonzalez J."/>
            <person name="Henrissat B."/>
            <person name="Kuo A."/>
            <person name="Liang C."/>
            <person name="Lipzen A."/>
            <person name="Lutzoni F."/>
            <person name="Magnuson J."/>
            <person name="Mondo S."/>
            <person name="Nolan M."/>
            <person name="Ohm R."/>
            <person name="Pangilinan J."/>
            <person name="Park H.-J."/>
            <person name="Ramirez L."/>
            <person name="Alfaro M."/>
            <person name="Sun H."/>
            <person name="Tritt A."/>
            <person name="Yoshinaga Y."/>
            <person name="Zwiers L.-H."/>
            <person name="Turgeon B."/>
            <person name="Goodwin S."/>
            <person name="Spatafora J."/>
            <person name="Crous P."/>
            <person name="Grigoriev I."/>
        </authorList>
    </citation>
    <scope>NUCLEOTIDE SEQUENCE</scope>
    <source>
        <strain evidence="3">CBS 116005</strain>
    </source>
</reference>
<evidence type="ECO:0000256" key="1">
    <source>
        <dbReference type="ARBA" id="ARBA00011047"/>
    </source>
</evidence>
<gene>
    <name evidence="3" type="ORF">EJ03DRAFT_247325</name>
</gene>
<dbReference type="Proteomes" id="UP000799436">
    <property type="component" value="Unassembled WGS sequence"/>
</dbReference>
<dbReference type="Pfam" id="PF07065">
    <property type="entry name" value="D123"/>
    <property type="match status" value="1"/>
</dbReference>
<feature type="non-terminal residue" evidence="3">
    <location>
        <position position="1"/>
    </location>
</feature>
<dbReference type="PANTHER" id="PTHR15323">
    <property type="entry name" value="D123 PROTEIN"/>
    <property type="match status" value="1"/>
</dbReference>
<dbReference type="InterPro" id="IPR009772">
    <property type="entry name" value="CDC123"/>
</dbReference>
<protein>
    <submittedName>
        <fullName evidence="3">D123-domain-containing protein</fullName>
    </submittedName>
</protein>
<organism evidence="3 4">
    <name type="scientific">Teratosphaeria nubilosa</name>
    <dbReference type="NCBI Taxonomy" id="161662"/>
    <lineage>
        <taxon>Eukaryota</taxon>
        <taxon>Fungi</taxon>
        <taxon>Dikarya</taxon>
        <taxon>Ascomycota</taxon>
        <taxon>Pezizomycotina</taxon>
        <taxon>Dothideomycetes</taxon>
        <taxon>Dothideomycetidae</taxon>
        <taxon>Mycosphaerellales</taxon>
        <taxon>Teratosphaeriaceae</taxon>
        <taxon>Teratosphaeria</taxon>
    </lineage>
</organism>
<dbReference type="PANTHER" id="PTHR15323:SF6">
    <property type="entry name" value="CELL DIVISION CYCLE PROTEIN 123 HOMOLOG"/>
    <property type="match status" value="1"/>
</dbReference>